<comment type="subunit">
    <text evidence="9">Homodimer.</text>
</comment>
<evidence type="ECO:0000313" key="12">
    <source>
        <dbReference type="Proteomes" id="UP000001935"/>
    </source>
</evidence>
<evidence type="ECO:0000256" key="2">
    <source>
        <dbReference type="ARBA" id="ARBA00022490"/>
    </source>
</evidence>
<feature type="binding site" evidence="9">
    <location>
        <begin position="282"/>
        <end position="284"/>
    </location>
    <ligand>
        <name>ATP</name>
        <dbReference type="ChEBI" id="CHEBI:30616"/>
    </ligand>
</feature>
<evidence type="ECO:0000313" key="11">
    <source>
        <dbReference type="EMBL" id="ABC82667.1"/>
    </source>
</evidence>
<feature type="binding site" evidence="9">
    <location>
        <position position="90"/>
    </location>
    <ligand>
        <name>substrate</name>
    </ligand>
</feature>
<evidence type="ECO:0000256" key="10">
    <source>
        <dbReference type="RuleBase" id="RU003835"/>
    </source>
</evidence>
<dbReference type="HAMAP" id="MF_00020">
    <property type="entry name" value="Acetate_kinase"/>
    <property type="match status" value="1"/>
</dbReference>
<dbReference type="UniPathway" id="UPA00340">
    <property type="reaction ID" value="UER00458"/>
</dbReference>
<dbReference type="Gene3D" id="3.30.420.40">
    <property type="match status" value="2"/>
</dbReference>
<keyword evidence="8 9" id="KW-0460">Magnesium</keyword>
<comment type="pathway">
    <text evidence="9">Metabolic intermediate biosynthesis; acetyl-CoA biosynthesis; acetyl-CoA from acetate: step 1/2.</text>
</comment>
<keyword evidence="4 9" id="KW-0479">Metal-binding</keyword>
<comment type="subcellular location">
    <subcellularLocation>
        <location evidence="9">Cytoplasm</location>
    </subcellularLocation>
</comment>
<dbReference type="GO" id="GO:0006083">
    <property type="term" value="P:acetate metabolic process"/>
    <property type="evidence" value="ECO:0007669"/>
    <property type="project" value="TreeGrafter"/>
</dbReference>
<evidence type="ECO:0000256" key="3">
    <source>
        <dbReference type="ARBA" id="ARBA00022679"/>
    </source>
</evidence>
<dbReference type="AlphaFoldDB" id="Q2IDK5"/>
<dbReference type="GO" id="GO:0005524">
    <property type="term" value="F:ATP binding"/>
    <property type="evidence" value="ECO:0007669"/>
    <property type="project" value="UniProtKB-KW"/>
</dbReference>
<feature type="binding site" evidence="9">
    <location>
        <position position="19"/>
    </location>
    <ligand>
        <name>ATP</name>
        <dbReference type="ChEBI" id="CHEBI:30616"/>
    </ligand>
</feature>
<keyword evidence="2 9" id="KW-0963">Cytoplasm</keyword>
<feature type="site" description="Transition state stabilizer" evidence="9">
    <location>
        <position position="179"/>
    </location>
</feature>
<dbReference type="GO" id="GO:0005829">
    <property type="term" value="C:cytosol"/>
    <property type="evidence" value="ECO:0007669"/>
    <property type="project" value="TreeGrafter"/>
</dbReference>
<proteinExistence type="inferred from homology"/>
<dbReference type="CDD" id="cd24010">
    <property type="entry name" value="ASKHA_NBD_AcK_PK"/>
    <property type="match status" value="1"/>
</dbReference>
<dbReference type="SUPFAM" id="SSF53067">
    <property type="entry name" value="Actin-like ATPase domain"/>
    <property type="match status" value="2"/>
</dbReference>
<dbReference type="InterPro" id="IPR043129">
    <property type="entry name" value="ATPase_NBD"/>
</dbReference>
<dbReference type="Proteomes" id="UP000001935">
    <property type="component" value="Chromosome"/>
</dbReference>
<dbReference type="PANTHER" id="PTHR21060:SF21">
    <property type="entry name" value="ACETATE KINASE"/>
    <property type="match status" value="1"/>
</dbReference>
<name>Q2IDK5_ANADE</name>
<feature type="binding site" evidence="9">
    <location>
        <position position="384"/>
    </location>
    <ligand>
        <name>Mg(2+)</name>
        <dbReference type="ChEBI" id="CHEBI:18420"/>
    </ligand>
</feature>
<sequence>MEVDGVIVLVLNCGSSSAKFAVIDAVTGRELVSGVAQRVGSAQATLDFKVDGRKESRLLHGAGHERALRAVVELLDELGVAGEIAGVGHRVVHGGAKFSGSMPITPAVVAKIEECIPLGPLHNPANLLGIRIAQELFPALPQVAVFDTAFHQTMPSRAYLYAVPYEWFAKHEVRRYGFHGTSHRYVSQQAVKQLGLDPEDHAVVTAHLGNGCSLAAVRNGASMDTTMGLTPVDGVVMGTRSGNIDPSIIAHMKKALHCTADHVMDELNRNSGLLGISGLSNDMRTLQEAAASGHERAALAIDKFCYSVAKAAAGMFVSLGRVDALVFTGGIGENAVDVRARIVELLGFAGFALDAHANAFHGKALRGRITRTTSPMAAVIATNEELMIAMDTAEIAAAHGHADAEAPAAVRRAFA</sequence>
<dbReference type="InterPro" id="IPR023865">
    <property type="entry name" value="Aliphatic_acid_kinase_CS"/>
</dbReference>
<gene>
    <name evidence="9" type="primary">ackA</name>
    <name evidence="11" type="ordered locus">Adeh_2897</name>
</gene>
<dbReference type="KEGG" id="ade:Adeh_2897"/>
<feature type="binding site" evidence="9">
    <location>
        <begin position="330"/>
        <end position="334"/>
    </location>
    <ligand>
        <name>ATP</name>
        <dbReference type="ChEBI" id="CHEBI:30616"/>
    </ligand>
</feature>
<dbReference type="Pfam" id="PF00871">
    <property type="entry name" value="Acetate_kinase"/>
    <property type="match status" value="1"/>
</dbReference>
<feature type="binding site" evidence="9">
    <location>
        <begin position="207"/>
        <end position="211"/>
    </location>
    <ligand>
        <name>ATP</name>
        <dbReference type="ChEBI" id="CHEBI:30616"/>
    </ligand>
</feature>
<dbReference type="InterPro" id="IPR000890">
    <property type="entry name" value="Aliphatic_acid_kin_short-chain"/>
</dbReference>
<dbReference type="STRING" id="290397.Adeh_2897"/>
<dbReference type="GO" id="GO:0006085">
    <property type="term" value="P:acetyl-CoA biosynthetic process"/>
    <property type="evidence" value="ECO:0007669"/>
    <property type="project" value="UniProtKB-UniRule"/>
</dbReference>
<evidence type="ECO:0000256" key="4">
    <source>
        <dbReference type="ARBA" id="ARBA00022723"/>
    </source>
</evidence>
<organism evidence="11 12">
    <name type="scientific">Anaeromyxobacter dehalogenans (strain 2CP-C)</name>
    <dbReference type="NCBI Taxonomy" id="290397"/>
    <lineage>
        <taxon>Bacteria</taxon>
        <taxon>Pseudomonadati</taxon>
        <taxon>Myxococcota</taxon>
        <taxon>Myxococcia</taxon>
        <taxon>Myxococcales</taxon>
        <taxon>Cystobacterineae</taxon>
        <taxon>Anaeromyxobacteraceae</taxon>
        <taxon>Anaeromyxobacter</taxon>
    </lineage>
</organism>
<accession>Q2IDK5</accession>
<comment type="function">
    <text evidence="9">Catalyzes the formation of acetyl phosphate from acetate and ATP. Can also catalyze the reverse reaction.</text>
</comment>
<evidence type="ECO:0000256" key="5">
    <source>
        <dbReference type="ARBA" id="ARBA00022741"/>
    </source>
</evidence>
<evidence type="ECO:0000256" key="9">
    <source>
        <dbReference type="HAMAP-Rule" id="MF_00020"/>
    </source>
</evidence>
<dbReference type="eggNOG" id="COG0282">
    <property type="taxonomic scope" value="Bacteria"/>
</dbReference>
<dbReference type="HOGENOM" id="CLU_020352_0_1_7"/>
<evidence type="ECO:0000256" key="7">
    <source>
        <dbReference type="ARBA" id="ARBA00022840"/>
    </source>
</evidence>
<comment type="catalytic activity">
    <reaction evidence="9">
        <text>acetate + ATP = acetyl phosphate + ADP</text>
        <dbReference type="Rhea" id="RHEA:11352"/>
        <dbReference type="ChEBI" id="CHEBI:22191"/>
        <dbReference type="ChEBI" id="CHEBI:30089"/>
        <dbReference type="ChEBI" id="CHEBI:30616"/>
        <dbReference type="ChEBI" id="CHEBI:456216"/>
        <dbReference type="EC" id="2.7.2.1"/>
    </reaction>
</comment>
<dbReference type="EC" id="2.7.2.1" evidence="9"/>
<evidence type="ECO:0000256" key="6">
    <source>
        <dbReference type="ARBA" id="ARBA00022777"/>
    </source>
</evidence>
<keyword evidence="5 9" id="KW-0547">Nucleotide-binding</keyword>
<dbReference type="PRINTS" id="PR00471">
    <property type="entry name" value="ACETATEKNASE"/>
</dbReference>
<keyword evidence="3 9" id="KW-0808">Transferase</keyword>
<dbReference type="PROSITE" id="PS01076">
    <property type="entry name" value="ACETATE_KINASE_2"/>
    <property type="match status" value="1"/>
</dbReference>
<dbReference type="NCBIfam" id="TIGR00016">
    <property type="entry name" value="ackA"/>
    <property type="match status" value="1"/>
</dbReference>
<dbReference type="InterPro" id="IPR004372">
    <property type="entry name" value="Ac/propionate_kinase"/>
</dbReference>
<dbReference type="PROSITE" id="PS01075">
    <property type="entry name" value="ACETATE_KINASE_1"/>
    <property type="match status" value="1"/>
</dbReference>
<dbReference type="EMBL" id="CP000251">
    <property type="protein sequence ID" value="ABC82667.1"/>
    <property type="molecule type" value="Genomic_DNA"/>
</dbReference>
<feature type="active site" description="Proton donor/acceptor" evidence="9">
    <location>
        <position position="147"/>
    </location>
</feature>
<comment type="similarity">
    <text evidence="1 9 10">Belongs to the acetokinase family.</text>
</comment>
<feature type="binding site" evidence="9">
    <location>
        <position position="12"/>
    </location>
    <ligand>
        <name>Mg(2+)</name>
        <dbReference type="ChEBI" id="CHEBI:18420"/>
    </ligand>
</feature>
<reference evidence="11" key="1">
    <citation type="submission" date="2006-01" db="EMBL/GenBank/DDBJ databases">
        <title>Complete sequence of Anaeromyxobacter dehalogenans 2CP-C.</title>
        <authorList>
            <consortium name="US DOE Joint Genome Institute"/>
            <person name="Copeland A."/>
            <person name="Lucas S."/>
            <person name="Lapidus A."/>
            <person name="Barry K."/>
            <person name="Detter J.C."/>
            <person name="Glavina T."/>
            <person name="Hammon N."/>
            <person name="Israni S."/>
            <person name="Pitluck S."/>
            <person name="Brettin T."/>
            <person name="Bruce D."/>
            <person name="Han C."/>
            <person name="Tapia R."/>
            <person name="Gilna P."/>
            <person name="Kiss H."/>
            <person name="Schmutz J."/>
            <person name="Larimer F."/>
            <person name="Land M."/>
            <person name="Kyrpides N."/>
            <person name="Anderson I."/>
            <person name="Sanford R.A."/>
            <person name="Ritalahti K.M."/>
            <person name="Thomas H.S."/>
            <person name="Kirby J.R."/>
            <person name="Zhulin I.B."/>
            <person name="Loeffler F.E."/>
            <person name="Richardson P."/>
        </authorList>
    </citation>
    <scope>NUCLEOTIDE SEQUENCE</scope>
    <source>
        <strain evidence="11">2CP-C</strain>
    </source>
</reference>
<keyword evidence="6 9" id="KW-0418">Kinase</keyword>
<dbReference type="GO" id="GO:0000287">
    <property type="term" value="F:magnesium ion binding"/>
    <property type="evidence" value="ECO:0007669"/>
    <property type="project" value="UniProtKB-UniRule"/>
</dbReference>
<dbReference type="GO" id="GO:0008776">
    <property type="term" value="F:acetate kinase activity"/>
    <property type="evidence" value="ECO:0007669"/>
    <property type="project" value="UniProtKB-UniRule"/>
</dbReference>
<evidence type="ECO:0000256" key="8">
    <source>
        <dbReference type="ARBA" id="ARBA00022842"/>
    </source>
</evidence>
<evidence type="ECO:0000256" key="1">
    <source>
        <dbReference type="ARBA" id="ARBA00008748"/>
    </source>
</evidence>
<keyword evidence="7 9" id="KW-0067">ATP-binding</keyword>
<comment type="cofactor">
    <cofactor evidence="9">
        <name>Mg(2+)</name>
        <dbReference type="ChEBI" id="CHEBI:18420"/>
    </cofactor>
    <cofactor evidence="9">
        <name>Mn(2+)</name>
        <dbReference type="ChEBI" id="CHEBI:29035"/>
    </cofactor>
    <text evidence="9">Mg(2+). Can also accept Mn(2+).</text>
</comment>
<protein>
    <recommendedName>
        <fullName evidence="9">Acetate kinase</fullName>
        <ecNumber evidence="9">2.7.2.1</ecNumber>
    </recommendedName>
    <alternativeName>
        <fullName evidence="9">Acetokinase</fullName>
    </alternativeName>
</protein>
<dbReference type="PANTHER" id="PTHR21060">
    <property type="entry name" value="ACETATE KINASE"/>
    <property type="match status" value="1"/>
</dbReference>
<dbReference type="PIRSF" id="PIRSF000722">
    <property type="entry name" value="Acetate_prop_kin"/>
    <property type="match status" value="1"/>
</dbReference>
<feature type="site" description="Transition state stabilizer" evidence="9">
    <location>
        <position position="240"/>
    </location>
</feature>